<accession>A0A0D0CXU9</accession>
<keyword evidence="2" id="KW-1185">Reference proteome</keyword>
<evidence type="ECO:0000313" key="1">
    <source>
        <dbReference type="EMBL" id="KIK76001.1"/>
    </source>
</evidence>
<dbReference type="InParanoid" id="A0A0D0CXU9"/>
<feature type="non-terminal residue" evidence="1">
    <location>
        <position position="1"/>
    </location>
</feature>
<reference evidence="1 2" key="1">
    <citation type="submission" date="2014-04" db="EMBL/GenBank/DDBJ databases">
        <authorList>
            <consortium name="DOE Joint Genome Institute"/>
            <person name="Kuo A."/>
            <person name="Kohler A."/>
            <person name="Jargeat P."/>
            <person name="Nagy L.G."/>
            <person name="Floudas D."/>
            <person name="Copeland A."/>
            <person name="Barry K.W."/>
            <person name="Cichocki N."/>
            <person name="Veneault-Fourrey C."/>
            <person name="LaButti K."/>
            <person name="Lindquist E.A."/>
            <person name="Lipzen A."/>
            <person name="Lundell T."/>
            <person name="Morin E."/>
            <person name="Murat C."/>
            <person name="Sun H."/>
            <person name="Tunlid A."/>
            <person name="Henrissat B."/>
            <person name="Grigoriev I.V."/>
            <person name="Hibbett D.S."/>
            <person name="Martin F."/>
            <person name="Nordberg H.P."/>
            <person name="Cantor M.N."/>
            <person name="Hua S.X."/>
        </authorList>
    </citation>
    <scope>NUCLEOTIDE SEQUENCE [LARGE SCALE GENOMIC DNA]</scope>
    <source>
        <strain evidence="1 2">Ve08.2h10</strain>
    </source>
</reference>
<name>A0A0D0CXU9_9AGAM</name>
<evidence type="ECO:0000313" key="2">
    <source>
        <dbReference type="Proteomes" id="UP000054538"/>
    </source>
</evidence>
<organism evidence="1 2">
    <name type="scientific">Paxillus rubicundulus Ve08.2h10</name>
    <dbReference type="NCBI Taxonomy" id="930991"/>
    <lineage>
        <taxon>Eukaryota</taxon>
        <taxon>Fungi</taxon>
        <taxon>Dikarya</taxon>
        <taxon>Basidiomycota</taxon>
        <taxon>Agaricomycotina</taxon>
        <taxon>Agaricomycetes</taxon>
        <taxon>Agaricomycetidae</taxon>
        <taxon>Boletales</taxon>
        <taxon>Paxilineae</taxon>
        <taxon>Paxillaceae</taxon>
        <taxon>Paxillus</taxon>
    </lineage>
</organism>
<reference evidence="2" key="2">
    <citation type="submission" date="2015-01" db="EMBL/GenBank/DDBJ databases">
        <title>Evolutionary Origins and Diversification of the Mycorrhizal Mutualists.</title>
        <authorList>
            <consortium name="DOE Joint Genome Institute"/>
            <consortium name="Mycorrhizal Genomics Consortium"/>
            <person name="Kohler A."/>
            <person name="Kuo A."/>
            <person name="Nagy L.G."/>
            <person name="Floudas D."/>
            <person name="Copeland A."/>
            <person name="Barry K.W."/>
            <person name="Cichocki N."/>
            <person name="Veneault-Fourrey C."/>
            <person name="LaButti K."/>
            <person name="Lindquist E.A."/>
            <person name="Lipzen A."/>
            <person name="Lundell T."/>
            <person name="Morin E."/>
            <person name="Murat C."/>
            <person name="Riley R."/>
            <person name="Ohm R."/>
            <person name="Sun H."/>
            <person name="Tunlid A."/>
            <person name="Henrissat B."/>
            <person name="Grigoriev I.V."/>
            <person name="Hibbett D.S."/>
            <person name="Martin F."/>
        </authorList>
    </citation>
    <scope>NUCLEOTIDE SEQUENCE [LARGE SCALE GENOMIC DNA]</scope>
    <source>
        <strain evidence="2">Ve08.2h10</strain>
    </source>
</reference>
<feature type="non-terminal residue" evidence="1">
    <location>
        <position position="88"/>
    </location>
</feature>
<dbReference type="EMBL" id="KN827725">
    <property type="protein sequence ID" value="KIK76001.1"/>
    <property type="molecule type" value="Genomic_DNA"/>
</dbReference>
<proteinExistence type="predicted"/>
<dbReference type="OrthoDB" id="3341102at2759"/>
<protein>
    <submittedName>
        <fullName evidence="1">Uncharacterized protein</fullName>
    </submittedName>
</protein>
<dbReference type="HOGENOM" id="CLU_046752_6_1_1"/>
<dbReference type="AlphaFoldDB" id="A0A0D0CXU9"/>
<gene>
    <name evidence="1" type="ORF">PAXRUDRAFT_62464</name>
</gene>
<sequence>TNTTTYEEVGSKQVAVIGQEEKQAFTVVVGISASGCAIPFQIIYCGKTARSLPTKKTSQFREAQELGFKLRFSNTDTYWSTFELMCDY</sequence>
<dbReference type="Proteomes" id="UP000054538">
    <property type="component" value="Unassembled WGS sequence"/>
</dbReference>